<evidence type="ECO:0000313" key="2">
    <source>
        <dbReference type="EMBL" id="CAB4018894.1"/>
    </source>
</evidence>
<feature type="compositionally biased region" description="Basic and acidic residues" evidence="1">
    <location>
        <begin position="31"/>
        <end position="42"/>
    </location>
</feature>
<dbReference type="AlphaFoldDB" id="A0A6S7IIN5"/>
<comment type="caution">
    <text evidence="2">The sequence shown here is derived from an EMBL/GenBank/DDBJ whole genome shotgun (WGS) entry which is preliminary data.</text>
</comment>
<feature type="compositionally biased region" description="Polar residues" evidence="1">
    <location>
        <begin position="83"/>
        <end position="114"/>
    </location>
</feature>
<evidence type="ECO:0000256" key="1">
    <source>
        <dbReference type="SAM" id="MobiDB-lite"/>
    </source>
</evidence>
<accession>A0A6S7IIN5</accession>
<feature type="compositionally biased region" description="Basic and acidic residues" evidence="1">
    <location>
        <begin position="115"/>
        <end position="124"/>
    </location>
</feature>
<dbReference type="Proteomes" id="UP001152795">
    <property type="component" value="Unassembled WGS sequence"/>
</dbReference>
<name>A0A6S7IIN5_PARCT</name>
<keyword evidence="3" id="KW-1185">Reference proteome</keyword>
<feature type="region of interest" description="Disordered" evidence="1">
    <location>
        <begin position="78"/>
        <end position="124"/>
    </location>
</feature>
<organism evidence="2 3">
    <name type="scientific">Paramuricea clavata</name>
    <name type="common">Red gorgonian</name>
    <name type="synonym">Violescent sea-whip</name>
    <dbReference type="NCBI Taxonomy" id="317549"/>
    <lineage>
        <taxon>Eukaryota</taxon>
        <taxon>Metazoa</taxon>
        <taxon>Cnidaria</taxon>
        <taxon>Anthozoa</taxon>
        <taxon>Octocorallia</taxon>
        <taxon>Malacalcyonacea</taxon>
        <taxon>Plexauridae</taxon>
        <taxon>Paramuricea</taxon>
    </lineage>
</organism>
<reference evidence="2" key="1">
    <citation type="submission" date="2020-04" db="EMBL/GenBank/DDBJ databases">
        <authorList>
            <person name="Alioto T."/>
            <person name="Alioto T."/>
            <person name="Gomez Garrido J."/>
        </authorList>
    </citation>
    <scope>NUCLEOTIDE SEQUENCE</scope>
    <source>
        <strain evidence="2">A484AB</strain>
    </source>
</reference>
<protein>
    <submittedName>
        <fullName evidence="2">Uncharacterized protein</fullName>
    </submittedName>
</protein>
<evidence type="ECO:0000313" key="3">
    <source>
        <dbReference type="Proteomes" id="UP001152795"/>
    </source>
</evidence>
<gene>
    <name evidence="2" type="ORF">PACLA_8A081271</name>
</gene>
<sequence>MSGKVKKKKQATEPSFVKQLRLENRRKRDSCKKAVETESEQQNRLENYRNYQILKKMAESESERQTRLKIDCEYRRKKRANETGVQQQAKKSRTSQELETNVDTNSRPSCSINDSETKNQDNYI</sequence>
<dbReference type="EMBL" id="CACRXK020010211">
    <property type="protein sequence ID" value="CAB4018894.1"/>
    <property type="molecule type" value="Genomic_DNA"/>
</dbReference>
<proteinExistence type="predicted"/>
<feature type="region of interest" description="Disordered" evidence="1">
    <location>
        <begin position="1"/>
        <end position="42"/>
    </location>
</feature>